<gene>
    <name evidence="3" type="ORF">HNQ70_002118</name>
</gene>
<keyword evidence="4" id="KW-1185">Reference proteome</keyword>
<evidence type="ECO:0000259" key="2">
    <source>
        <dbReference type="Pfam" id="PF01494"/>
    </source>
</evidence>
<dbReference type="GO" id="GO:0071949">
    <property type="term" value="F:FAD binding"/>
    <property type="evidence" value="ECO:0007669"/>
    <property type="project" value="InterPro"/>
</dbReference>
<sequence length="362" mass="38132">MADALPVVQVTGSGPVALAFALFALRQGIDRRRLRLERRAEPLPAALAARQLALSLGSWQLLRRIARPPPAAPITTVDVSVTGHAGRTRIAAAQLGVPALGYVVRYAPLLETLREAAGKAGLLDAPGPAAGEAPPAGLCIHAEGDAGEDASVLDFDQAALLAEVETEHAHGTTAWECFTPEGPLALLPLPEPRRYSLVWCASPAQSRRRAGLDAAALAAELQAAFGWPLGRLAIASPCFVAPMVRRTRREVARGGEVWIGNAAQALHPVAGQGLNLGLRDAYELARSLGEAQAEGVSADAALQRFARVRRTDRLGTIGMTDALARIFTVAPLRPLQSIALAALDIAPPARSALARRLMFGHR</sequence>
<keyword evidence="1" id="KW-0812">Transmembrane</keyword>
<dbReference type="InterPro" id="IPR002938">
    <property type="entry name" value="FAD-bd"/>
</dbReference>
<organism evidence="3 4">
    <name type="scientific">Quisquiliibacterium transsilvanicum</name>
    <dbReference type="NCBI Taxonomy" id="1549638"/>
    <lineage>
        <taxon>Bacteria</taxon>
        <taxon>Pseudomonadati</taxon>
        <taxon>Pseudomonadota</taxon>
        <taxon>Betaproteobacteria</taxon>
        <taxon>Burkholderiales</taxon>
        <taxon>Burkholderiaceae</taxon>
        <taxon>Quisquiliibacterium</taxon>
    </lineage>
</organism>
<dbReference type="PROSITE" id="PS01304">
    <property type="entry name" value="UBIH"/>
    <property type="match status" value="1"/>
</dbReference>
<evidence type="ECO:0000313" key="3">
    <source>
        <dbReference type="EMBL" id="MBB5272104.1"/>
    </source>
</evidence>
<dbReference type="Gene3D" id="3.30.9.10">
    <property type="entry name" value="D-Amino Acid Oxidase, subunit A, domain 2"/>
    <property type="match status" value="1"/>
</dbReference>
<evidence type="ECO:0000256" key="1">
    <source>
        <dbReference type="SAM" id="Phobius"/>
    </source>
</evidence>
<dbReference type="PANTHER" id="PTHR43876">
    <property type="entry name" value="UBIQUINONE BIOSYNTHESIS MONOOXYGENASE COQ6, MITOCHONDRIAL"/>
    <property type="match status" value="1"/>
</dbReference>
<protein>
    <submittedName>
        <fullName evidence="3">2-octaprenyl-6-methoxyphenol hydroxylase</fullName>
        <ecNumber evidence="3">1.14.13.-</ecNumber>
    </submittedName>
</protein>
<name>A0A7W8HHF8_9BURK</name>
<keyword evidence="1" id="KW-1133">Transmembrane helix</keyword>
<feature type="domain" description="FAD-binding" evidence="2">
    <location>
        <begin position="166"/>
        <end position="293"/>
    </location>
</feature>
<evidence type="ECO:0000313" key="4">
    <source>
        <dbReference type="Proteomes" id="UP000532440"/>
    </source>
</evidence>
<dbReference type="InterPro" id="IPR036188">
    <property type="entry name" value="FAD/NAD-bd_sf"/>
</dbReference>
<dbReference type="EMBL" id="JACHGB010000004">
    <property type="protein sequence ID" value="MBB5272104.1"/>
    <property type="molecule type" value="Genomic_DNA"/>
</dbReference>
<keyword evidence="1" id="KW-0472">Membrane</keyword>
<comment type="caution">
    <text evidence="3">The sequence shown here is derived from an EMBL/GenBank/DDBJ whole genome shotgun (WGS) entry which is preliminary data.</text>
</comment>
<dbReference type="Gene3D" id="3.50.50.60">
    <property type="entry name" value="FAD/NAD(P)-binding domain"/>
    <property type="match status" value="2"/>
</dbReference>
<dbReference type="PANTHER" id="PTHR43876:SF8">
    <property type="entry name" value="2-OCTAPRENYL-6-METHOXYPHENOL HYDROXYLASE"/>
    <property type="match status" value="1"/>
</dbReference>
<accession>A0A7W8HHF8</accession>
<dbReference type="Proteomes" id="UP000532440">
    <property type="component" value="Unassembled WGS sequence"/>
</dbReference>
<dbReference type="RefSeq" id="WP_183967196.1">
    <property type="nucleotide sequence ID" value="NZ_BAABEW010000002.1"/>
</dbReference>
<dbReference type="SUPFAM" id="SSF51905">
    <property type="entry name" value="FAD/NAD(P)-binding domain"/>
    <property type="match status" value="1"/>
</dbReference>
<dbReference type="InterPro" id="IPR051205">
    <property type="entry name" value="UbiH/COQ6_monooxygenase"/>
</dbReference>
<feature type="transmembrane region" description="Helical" evidence="1">
    <location>
        <begin position="6"/>
        <end position="25"/>
    </location>
</feature>
<reference evidence="3 4" key="1">
    <citation type="submission" date="2020-08" db="EMBL/GenBank/DDBJ databases">
        <title>Genomic Encyclopedia of Type Strains, Phase IV (KMG-IV): sequencing the most valuable type-strain genomes for metagenomic binning, comparative biology and taxonomic classification.</title>
        <authorList>
            <person name="Goeker M."/>
        </authorList>
    </citation>
    <scope>NUCLEOTIDE SEQUENCE [LARGE SCALE GENOMIC DNA]</scope>
    <source>
        <strain evidence="3 4">DSM 29781</strain>
    </source>
</reference>
<dbReference type="PRINTS" id="PR00420">
    <property type="entry name" value="RNGMNOXGNASE"/>
</dbReference>
<dbReference type="GO" id="GO:0008681">
    <property type="term" value="F:2-octaprenyl-6-methoxyphenol hydroxylase activity"/>
    <property type="evidence" value="ECO:0007669"/>
    <property type="project" value="TreeGrafter"/>
</dbReference>
<dbReference type="AlphaFoldDB" id="A0A7W8HHF8"/>
<proteinExistence type="predicted"/>
<keyword evidence="3" id="KW-0560">Oxidoreductase</keyword>
<dbReference type="InterPro" id="IPR018168">
    <property type="entry name" value="Ubi_Hdrlase_CS"/>
</dbReference>
<dbReference type="Pfam" id="PF01494">
    <property type="entry name" value="FAD_binding_3"/>
    <property type="match status" value="1"/>
</dbReference>
<dbReference type="EC" id="1.14.13.-" evidence="3"/>